<dbReference type="InterPro" id="IPR003760">
    <property type="entry name" value="PnrA-like"/>
</dbReference>
<evidence type="ECO:0000259" key="8">
    <source>
        <dbReference type="Pfam" id="PF02608"/>
    </source>
</evidence>
<keyword evidence="4 7" id="KW-0732">Signal</keyword>
<comment type="similarity">
    <text evidence="2">Belongs to the BMP lipoprotein family.</text>
</comment>
<dbReference type="PANTHER" id="PTHR34296:SF2">
    <property type="entry name" value="ABC TRANSPORTER GUANOSINE-BINDING PROTEIN NUPN"/>
    <property type="match status" value="1"/>
</dbReference>
<feature type="chain" id="PRO_5038735080" evidence="7">
    <location>
        <begin position="19"/>
        <end position="363"/>
    </location>
</feature>
<protein>
    <submittedName>
        <fullName evidence="9">BMP family ABC transporter substrate-binding protein</fullName>
    </submittedName>
</protein>
<feature type="domain" description="ABC transporter substrate-binding protein PnrA-like" evidence="8">
    <location>
        <begin position="47"/>
        <end position="360"/>
    </location>
</feature>
<gene>
    <name evidence="9" type="ORF">GCM10011482_13850</name>
</gene>
<keyword evidence="5" id="KW-0472">Membrane</keyword>
<name>A0A917JFB7_9ENTE</name>
<evidence type="ECO:0000256" key="6">
    <source>
        <dbReference type="ARBA" id="ARBA00023288"/>
    </source>
</evidence>
<dbReference type="AlphaFoldDB" id="A0A917JFB7"/>
<dbReference type="GO" id="GO:0005886">
    <property type="term" value="C:plasma membrane"/>
    <property type="evidence" value="ECO:0007669"/>
    <property type="project" value="UniProtKB-SubCell"/>
</dbReference>
<organism evidence="9 10">
    <name type="scientific">Enterococcus alcedinis</name>
    <dbReference type="NCBI Taxonomy" id="1274384"/>
    <lineage>
        <taxon>Bacteria</taxon>
        <taxon>Bacillati</taxon>
        <taxon>Bacillota</taxon>
        <taxon>Bacilli</taxon>
        <taxon>Lactobacillales</taxon>
        <taxon>Enterococcaceae</taxon>
        <taxon>Enterococcus</taxon>
    </lineage>
</organism>
<dbReference type="SUPFAM" id="SSF53822">
    <property type="entry name" value="Periplasmic binding protein-like I"/>
    <property type="match status" value="1"/>
</dbReference>
<dbReference type="EMBL" id="BMDT01000005">
    <property type="protein sequence ID" value="GGI65731.1"/>
    <property type="molecule type" value="Genomic_DNA"/>
</dbReference>
<dbReference type="PROSITE" id="PS51257">
    <property type="entry name" value="PROKAR_LIPOPROTEIN"/>
    <property type="match status" value="1"/>
</dbReference>
<dbReference type="InterPro" id="IPR028082">
    <property type="entry name" value="Peripla_BP_I"/>
</dbReference>
<evidence type="ECO:0000313" key="9">
    <source>
        <dbReference type="EMBL" id="GGI65731.1"/>
    </source>
</evidence>
<accession>A0A917JFB7</accession>
<dbReference type="Pfam" id="PF02608">
    <property type="entry name" value="Bmp"/>
    <property type="match status" value="1"/>
</dbReference>
<reference evidence="9" key="2">
    <citation type="submission" date="2020-09" db="EMBL/GenBank/DDBJ databases">
        <authorList>
            <person name="Sun Q."/>
            <person name="Sedlacek I."/>
        </authorList>
    </citation>
    <scope>NUCLEOTIDE SEQUENCE</scope>
    <source>
        <strain evidence="9">CCM 8433</strain>
    </source>
</reference>
<proteinExistence type="inferred from homology"/>
<keyword evidence="10" id="KW-1185">Reference proteome</keyword>
<comment type="subcellular location">
    <subcellularLocation>
        <location evidence="1">Cell membrane</location>
        <topology evidence="1">Lipid-anchor</topology>
    </subcellularLocation>
</comment>
<evidence type="ECO:0000256" key="4">
    <source>
        <dbReference type="ARBA" id="ARBA00022729"/>
    </source>
</evidence>
<evidence type="ECO:0000256" key="1">
    <source>
        <dbReference type="ARBA" id="ARBA00004193"/>
    </source>
</evidence>
<evidence type="ECO:0000256" key="7">
    <source>
        <dbReference type="SAM" id="SignalP"/>
    </source>
</evidence>
<evidence type="ECO:0000256" key="5">
    <source>
        <dbReference type="ARBA" id="ARBA00023136"/>
    </source>
</evidence>
<keyword evidence="6" id="KW-0449">Lipoprotein</keyword>
<reference evidence="9" key="1">
    <citation type="journal article" date="2014" name="Int. J. Syst. Evol. Microbiol.">
        <title>Complete genome sequence of Corynebacterium casei LMG S-19264T (=DSM 44701T), isolated from a smear-ripened cheese.</title>
        <authorList>
            <consortium name="US DOE Joint Genome Institute (JGI-PGF)"/>
            <person name="Walter F."/>
            <person name="Albersmeier A."/>
            <person name="Kalinowski J."/>
            <person name="Ruckert C."/>
        </authorList>
    </citation>
    <scope>NUCLEOTIDE SEQUENCE</scope>
    <source>
        <strain evidence="9">CCM 8433</strain>
    </source>
</reference>
<dbReference type="PANTHER" id="PTHR34296">
    <property type="entry name" value="TRANSCRIPTIONAL ACTIVATOR PROTEIN MED"/>
    <property type="match status" value="1"/>
</dbReference>
<evidence type="ECO:0000256" key="3">
    <source>
        <dbReference type="ARBA" id="ARBA00022475"/>
    </source>
</evidence>
<evidence type="ECO:0000313" key="10">
    <source>
        <dbReference type="Proteomes" id="UP000622610"/>
    </source>
</evidence>
<dbReference type="Proteomes" id="UP000622610">
    <property type="component" value="Unassembled WGS sequence"/>
</dbReference>
<comment type="caution">
    <text evidence="9">The sequence shown here is derived from an EMBL/GenBank/DDBJ whole genome shotgun (WGS) entry which is preliminary data.</text>
</comment>
<feature type="signal peptide" evidence="7">
    <location>
        <begin position="1"/>
        <end position="18"/>
    </location>
</feature>
<keyword evidence="3" id="KW-1003">Cell membrane</keyword>
<dbReference type="InterPro" id="IPR050957">
    <property type="entry name" value="BMP_lipoprotein"/>
</dbReference>
<dbReference type="Gene3D" id="3.40.50.2300">
    <property type="match status" value="2"/>
</dbReference>
<sequence length="363" mass="38657">MKFNKLGLLFMAGAVLLAACGGTTDSSNKSSSTETAGSQQANNDIKTVAFITDTNGVDDRSFNQSAWEGMVEWGDENNLARGNAGYQYFQSSNESDYIPNIDQALNAGFQTVFGIGYKLVSSMEEQAKANPNVNFVMVDEVISGLDNVVSATFKSEEAAYLAGLAAAYTTKTDKVGFIGGVQVAVIEVFDAGFRQGVADAAKDLGKDIKVVSQYAGAFDAPDKGRTIAQAMYAQDIDVIYAAAGATGNGLFQEAKSLNEVQDKKVWVIGVDRDQTEEGNYEKDGEKLNFTLASTLKQVGETVKDLATKANSGEFPGGEHIVYGLEEEGVGLTDGQLTEDVKNKIETARQAIIDGTITVKATLK</sequence>
<dbReference type="RefSeq" id="WP_188367570.1">
    <property type="nucleotide sequence ID" value="NZ_BMDT01000005.1"/>
</dbReference>
<dbReference type="CDD" id="cd06354">
    <property type="entry name" value="PBP1_PrnA-like"/>
    <property type="match status" value="1"/>
</dbReference>
<evidence type="ECO:0000256" key="2">
    <source>
        <dbReference type="ARBA" id="ARBA00008610"/>
    </source>
</evidence>